<evidence type="ECO:0000313" key="1">
    <source>
        <dbReference type="EMBL" id="SEM72887.1"/>
    </source>
</evidence>
<gene>
    <name evidence="1" type="ORF">SAMN05192574_101620</name>
</gene>
<proteinExistence type="predicted"/>
<evidence type="ECO:0000313" key="2">
    <source>
        <dbReference type="Proteomes" id="UP000198942"/>
    </source>
</evidence>
<protein>
    <submittedName>
        <fullName evidence="1">Uncharacterized protein</fullName>
    </submittedName>
</protein>
<accession>A0A1H8ATQ0</accession>
<dbReference type="STRING" id="551995.SAMN05192574_101620"/>
<sequence length="58" mass="6491">MFTFTAMVTPPTHYHDVFDRLTNELQQHAPSFAALLKIVENLPENSIFIAGGAVRDAF</sequence>
<organism evidence="1 2">
    <name type="scientific">Mucilaginibacter gossypiicola</name>
    <dbReference type="NCBI Taxonomy" id="551995"/>
    <lineage>
        <taxon>Bacteria</taxon>
        <taxon>Pseudomonadati</taxon>
        <taxon>Bacteroidota</taxon>
        <taxon>Sphingobacteriia</taxon>
        <taxon>Sphingobacteriales</taxon>
        <taxon>Sphingobacteriaceae</taxon>
        <taxon>Mucilaginibacter</taxon>
    </lineage>
</organism>
<dbReference type="AlphaFoldDB" id="A0A1H8ATQ0"/>
<dbReference type="EMBL" id="FOCL01000001">
    <property type="protein sequence ID" value="SEM72887.1"/>
    <property type="molecule type" value="Genomic_DNA"/>
</dbReference>
<keyword evidence="2" id="KW-1185">Reference proteome</keyword>
<reference evidence="2" key="1">
    <citation type="submission" date="2016-10" db="EMBL/GenBank/DDBJ databases">
        <authorList>
            <person name="Varghese N."/>
            <person name="Submissions S."/>
        </authorList>
    </citation>
    <scope>NUCLEOTIDE SEQUENCE [LARGE SCALE GENOMIC DNA]</scope>
    <source>
        <strain evidence="2">Gh-48</strain>
    </source>
</reference>
<name>A0A1H8ATQ0_9SPHI</name>
<dbReference type="Proteomes" id="UP000198942">
    <property type="component" value="Unassembled WGS sequence"/>
</dbReference>